<dbReference type="EMBL" id="CAJOBC010009439">
    <property type="protein sequence ID" value="CAF3988104.1"/>
    <property type="molecule type" value="Genomic_DNA"/>
</dbReference>
<accession>A0A814Y4E1</accession>
<dbReference type="CDD" id="cd16655">
    <property type="entry name" value="RING-Ubox_WDSUB1-like"/>
    <property type="match status" value="1"/>
</dbReference>
<dbReference type="OrthoDB" id="10064100at2759"/>
<protein>
    <recommendedName>
        <fullName evidence="2">U-box domain-containing protein</fullName>
    </recommendedName>
</protein>
<feature type="region of interest" description="Disordered" evidence="1">
    <location>
        <begin position="65"/>
        <end position="86"/>
    </location>
</feature>
<evidence type="ECO:0000256" key="1">
    <source>
        <dbReference type="SAM" id="MobiDB-lite"/>
    </source>
</evidence>
<comment type="caution">
    <text evidence="3">The sequence shown here is derived from an EMBL/GenBank/DDBJ whole genome shotgun (WGS) entry which is preliminary data.</text>
</comment>
<keyword evidence="5" id="KW-1185">Reference proteome</keyword>
<feature type="domain" description="U-box" evidence="2">
    <location>
        <begin position="1"/>
        <end position="75"/>
    </location>
</feature>
<dbReference type="InterPro" id="IPR003613">
    <property type="entry name" value="Ubox_domain"/>
</dbReference>
<evidence type="ECO:0000313" key="3">
    <source>
        <dbReference type="EMBL" id="CAF1225104.1"/>
    </source>
</evidence>
<evidence type="ECO:0000313" key="5">
    <source>
        <dbReference type="Proteomes" id="UP000663829"/>
    </source>
</evidence>
<dbReference type="EMBL" id="CAJNOQ010009436">
    <property type="protein sequence ID" value="CAF1225104.1"/>
    <property type="molecule type" value="Genomic_DNA"/>
</dbReference>
<gene>
    <name evidence="3" type="ORF">GPM918_LOCUS24886</name>
    <name evidence="4" type="ORF">SRO942_LOCUS24889</name>
</gene>
<dbReference type="Gene3D" id="3.30.40.10">
    <property type="entry name" value="Zinc/RING finger domain, C3HC4 (zinc finger)"/>
    <property type="match status" value="1"/>
</dbReference>
<dbReference type="GO" id="GO:0016567">
    <property type="term" value="P:protein ubiquitination"/>
    <property type="evidence" value="ECO:0007669"/>
    <property type="project" value="InterPro"/>
</dbReference>
<dbReference type="Pfam" id="PF04564">
    <property type="entry name" value="U-box"/>
    <property type="match status" value="1"/>
</dbReference>
<dbReference type="InterPro" id="IPR013083">
    <property type="entry name" value="Znf_RING/FYVE/PHD"/>
</dbReference>
<dbReference type="Proteomes" id="UP000681722">
    <property type="component" value="Unassembled WGS sequence"/>
</dbReference>
<feature type="compositionally biased region" description="Basic and acidic residues" evidence="1">
    <location>
        <begin position="65"/>
        <end position="75"/>
    </location>
</feature>
<sequence>MAGDSLYCPITLALFQDPLLAEDGHTYERADIVEWIENNGGTSPLSRQPISVENLRTNRIVKQLADEKRNNDPRKQPAAIQQQQSEREATMINLEDPLDSWLNNNYTTSRNQQEYRTAQSARPRPVIAPFDIFADIRADIFAAAAIHHPKHRKCCPRFNVGVI</sequence>
<dbReference type="SMART" id="SM00504">
    <property type="entry name" value="Ubox"/>
    <property type="match status" value="1"/>
</dbReference>
<reference evidence="3" key="1">
    <citation type="submission" date="2021-02" db="EMBL/GenBank/DDBJ databases">
        <authorList>
            <person name="Nowell W R."/>
        </authorList>
    </citation>
    <scope>NUCLEOTIDE SEQUENCE</scope>
</reference>
<dbReference type="InterPro" id="IPR052085">
    <property type="entry name" value="WD-SAM-U-box"/>
</dbReference>
<dbReference type="PROSITE" id="PS51698">
    <property type="entry name" value="U_BOX"/>
    <property type="match status" value="1"/>
</dbReference>
<dbReference type="PANTHER" id="PTHR46573:SF1">
    <property type="entry name" value="WD REPEAT, SAM AND U-BOX DOMAIN-CONTAINING PROTEIN 1"/>
    <property type="match status" value="1"/>
</dbReference>
<dbReference type="Proteomes" id="UP000663829">
    <property type="component" value="Unassembled WGS sequence"/>
</dbReference>
<dbReference type="AlphaFoldDB" id="A0A814Y4E1"/>
<evidence type="ECO:0000313" key="4">
    <source>
        <dbReference type="EMBL" id="CAF3988104.1"/>
    </source>
</evidence>
<evidence type="ECO:0000259" key="2">
    <source>
        <dbReference type="PROSITE" id="PS51698"/>
    </source>
</evidence>
<name>A0A814Y4E1_9BILA</name>
<organism evidence="3 5">
    <name type="scientific">Didymodactylos carnosus</name>
    <dbReference type="NCBI Taxonomy" id="1234261"/>
    <lineage>
        <taxon>Eukaryota</taxon>
        <taxon>Metazoa</taxon>
        <taxon>Spiralia</taxon>
        <taxon>Gnathifera</taxon>
        <taxon>Rotifera</taxon>
        <taxon>Eurotatoria</taxon>
        <taxon>Bdelloidea</taxon>
        <taxon>Philodinida</taxon>
        <taxon>Philodinidae</taxon>
        <taxon>Didymodactylos</taxon>
    </lineage>
</organism>
<dbReference type="GO" id="GO:0004842">
    <property type="term" value="F:ubiquitin-protein transferase activity"/>
    <property type="evidence" value="ECO:0007669"/>
    <property type="project" value="InterPro"/>
</dbReference>
<proteinExistence type="predicted"/>
<dbReference type="PANTHER" id="PTHR46573">
    <property type="entry name" value="WD REPEAT, SAM AND U-BOX DOMAIN-CONTAINING PROTEIN 1"/>
    <property type="match status" value="1"/>
</dbReference>
<dbReference type="SUPFAM" id="SSF57850">
    <property type="entry name" value="RING/U-box"/>
    <property type="match status" value="1"/>
</dbReference>